<comment type="similarity">
    <text evidence="1">Belongs to the CMP-Neu5Ac hydroxylase family.</text>
</comment>
<dbReference type="Pfam" id="PF13483">
    <property type="entry name" value="Lactamase_B_3"/>
    <property type="match status" value="1"/>
</dbReference>
<dbReference type="GO" id="GO:0046381">
    <property type="term" value="P:CMP-N-acetylneuraminate metabolic process"/>
    <property type="evidence" value="ECO:0007669"/>
    <property type="project" value="TreeGrafter"/>
</dbReference>
<dbReference type="GO" id="GO:0005737">
    <property type="term" value="C:cytoplasm"/>
    <property type="evidence" value="ECO:0007669"/>
    <property type="project" value="TreeGrafter"/>
</dbReference>
<name>A0A4W5K1R8_9TELE</name>
<dbReference type="STRING" id="62062.ENSHHUP00000006069"/>
<dbReference type="Gene3D" id="3.60.15.10">
    <property type="entry name" value="Ribonuclease Z/Hydroxyacylglutathione hydrolase-like"/>
    <property type="match status" value="1"/>
</dbReference>
<reference evidence="3" key="1">
    <citation type="submission" date="2018-06" db="EMBL/GenBank/DDBJ databases">
        <title>Genome assembly of Danube salmon.</title>
        <authorList>
            <person name="Macqueen D.J."/>
            <person name="Gundappa M.K."/>
        </authorList>
    </citation>
    <scope>NUCLEOTIDE SEQUENCE [LARGE SCALE GENOMIC DNA]</scope>
</reference>
<sequence>FLHYWLEPVSKHFTVSSTPVVFGVTYLTHACMELQLGGKKMIFDPWLKGPAFARGWWLLHEPPADSMERLCMADLIYISHMHSDHLRYVEMVPVWIMELVCRDGTCMEYGHMILNTVDCTRPNYGRLPHNVDLMMSDFAGGASGFPMTFSGGKYTESWKADFIKNERKKLMNYKAQLVKSLQPKIYCPFASYFVEAHPSDRYIKETNTKNNADELNALIKKSAPGITTWTPKPGAVLDLALALMSPTITDPPPGTNIYKDSWDFDLYVDELNKAITAEIFKHKSWIQFYYIWAGFKNYNLVVRVIETDEDFIPIDNGYNYLVDFMDLSFPTQRPTREHPYEEVSMATTPAHLYTIKYTALHLRRIKTNIVEQEHSMLQICHKGGR</sequence>
<dbReference type="GeneTree" id="ENSGT00390000010830"/>
<dbReference type="GO" id="GO:0030338">
    <property type="term" value="F:CMP-N-acetylneuraminate monooxygenase activity"/>
    <property type="evidence" value="ECO:0007669"/>
    <property type="project" value="TreeGrafter"/>
</dbReference>
<evidence type="ECO:0000313" key="3">
    <source>
        <dbReference type="Proteomes" id="UP000314982"/>
    </source>
</evidence>
<evidence type="ECO:0000313" key="2">
    <source>
        <dbReference type="Ensembl" id="ENSHHUP00000006069.1"/>
    </source>
</evidence>
<proteinExistence type="inferred from homology"/>
<protein>
    <submittedName>
        <fullName evidence="2">Cytidine monophospho-N-acetylneuraminic acid hydroxylase</fullName>
    </submittedName>
</protein>
<dbReference type="PANTHER" id="PTHR46522">
    <property type="entry name" value="CYTIDINE MONOPHOSPHATE-N-ACETYLNEURAMINIC ACID HYDROXYLASE"/>
    <property type="match status" value="1"/>
</dbReference>
<dbReference type="SUPFAM" id="SSF56281">
    <property type="entry name" value="Metallo-hydrolase/oxidoreductase"/>
    <property type="match status" value="1"/>
</dbReference>
<dbReference type="InterPro" id="IPR036866">
    <property type="entry name" value="RibonucZ/Hydroxyglut_hydro"/>
</dbReference>
<dbReference type="PANTHER" id="PTHR46522:SF1">
    <property type="entry name" value="INACTIVE CYTIDINE MONOPHOSPHATE-N-ACETYLNEURAMINIC ACID HYDROXYLASE"/>
    <property type="match status" value="1"/>
</dbReference>
<organism evidence="2 3">
    <name type="scientific">Hucho hucho</name>
    <name type="common">huchen</name>
    <dbReference type="NCBI Taxonomy" id="62062"/>
    <lineage>
        <taxon>Eukaryota</taxon>
        <taxon>Metazoa</taxon>
        <taxon>Chordata</taxon>
        <taxon>Craniata</taxon>
        <taxon>Vertebrata</taxon>
        <taxon>Euteleostomi</taxon>
        <taxon>Actinopterygii</taxon>
        <taxon>Neopterygii</taxon>
        <taxon>Teleostei</taxon>
        <taxon>Protacanthopterygii</taxon>
        <taxon>Salmoniformes</taxon>
        <taxon>Salmonidae</taxon>
        <taxon>Salmoninae</taxon>
        <taxon>Hucho</taxon>
    </lineage>
</organism>
<reference evidence="2" key="2">
    <citation type="submission" date="2025-08" db="UniProtKB">
        <authorList>
            <consortium name="Ensembl"/>
        </authorList>
    </citation>
    <scope>IDENTIFICATION</scope>
</reference>
<dbReference type="Proteomes" id="UP000314982">
    <property type="component" value="Unassembled WGS sequence"/>
</dbReference>
<dbReference type="Ensembl" id="ENSHHUT00000006252.1">
    <property type="protein sequence ID" value="ENSHHUP00000006069.1"/>
    <property type="gene ID" value="ENSHHUG00000003700.1"/>
</dbReference>
<evidence type="ECO:0000256" key="1">
    <source>
        <dbReference type="ARBA" id="ARBA00010303"/>
    </source>
</evidence>
<accession>A0A4W5K1R8</accession>
<dbReference type="InterPro" id="IPR027033">
    <property type="entry name" value="Cnh"/>
</dbReference>
<reference evidence="2" key="3">
    <citation type="submission" date="2025-09" db="UniProtKB">
        <authorList>
            <consortium name="Ensembl"/>
        </authorList>
    </citation>
    <scope>IDENTIFICATION</scope>
</reference>
<keyword evidence="3" id="KW-1185">Reference proteome</keyword>
<dbReference type="AlphaFoldDB" id="A0A4W5K1R8"/>